<feature type="compositionally biased region" description="Basic and acidic residues" evidence="1">
    <location>
        <begin position="96"/>
        <end position="105"/>
    </location>
</feature>
<comment type="caution">
    <text evidence="2">The sequence shown here is derived from an EMBL/GenBank/DDBJ whole genome shotgun (WGS) entry which is preliminary data.</text>
</comment>
<name>A0A8X6WTT3_9ARAC</name>
<sequence length="114" mass="12637">MPHRVAEKPLPPLCRDKGSLENFPSGEKKHLRPSVTGGPFQTAMIVGDKIAKVNVAGRIVCLSRRRMTLWSLRTGLDFQPLNKRGFTPETIISGVNDRHCQKTEEASSESSSIH</sequence>
<proteinExistence type="predicted"/>
<dbReference type="AlphaFoldDB" id="A0A8X6WTT3"/>
<dbReference type="Proteomes" id="UP000886998">
    <property type="component" value="Unassembled WGS sequence"/>
</dbReference>
<feature type="region of interest" description="Disordered" evidence="1">
    <location>
        <begin position="95"/>
        <end position="114"/>
    </location>
</feature>
<gene>
    <name evidence="2" type="ORF">TNIN_385551</name>
</gene>
<keyword evidence="3" id="KW-1185">Reference proteome</keyword>
<protein>
    <submittedName>
        <fullName evidence="2">Uncharacterized protein</fullName>
    </submittedName>
</protein>
<accession>A0A8X6WTT3</accession>
<reference evidence="2" key="1">
    <citation type="submission" date="2020-08" db="EMBL/GenBank/DDBJ databases">
        <title>Multicomponent nature underlies the extraordinary mechanical properties of spider dragline silk.</title>
        <authorList>
            <person name="Kono N."/>
            <person name="Nakamura H."/>
            <person name="Mori M."/>
            <person name="Yoshida Y."/>
            <person name="Ohtoshi R."/>
            <person name="Malay A.D."/>
            <person name="Moran D.A.P."/>
            <person name="Tomita M."/>
            <person name="Numata K."/>
            <person name="Arakawa K."/>
        </authorList>
    </citation>
    <scope>NUCLEOTIDE SEQUENCE</scope>
</reference>
<evidence type="ECO:0000256" key="1">
    <source>
        <dbReference type="SAM" id="MobiDB-lite"/>
    </source>
</evidence>
<organism evidence="2 3">
    <name type="scientific">Trichonephila inaurata madagascariensis</name>
    <dbReference type="NCBI Taxonomy" id="2747483"/>
    <lineage>
        <taxon>Eukaryota</taxon>
        <taxon>Metazoa</taxon>
        <taxon>Ecdysozoa</taxon>
        <taxon>Arthropoda</taxon>
        <taxon>Chelicerata</taxon>
        <taxon>Arachnida</taxon>
        <taxon>Araneae</taxon>
        <taxon>Araneomorphae</taxon>
        <taxon>Entelegynae</taxon>
        <taxon>Araneoidea</taxon>
        <taxon>Nephilidae</taxon>
        <taxon>Trichonephila</taxon>
        <taxon>Trichonephila inaurata</taxon>
    </lineage>
</organism>
<dbReference type="EMBL" id="BMAV01002010">
    <property type="protein sequence ID" value="GFY40630.1"/>
    <property type="molecule type" value="Genomic_DNA"/>
</dbReference>
<feature type="region of interest" description="Disordered" evidence="1">
    <location>
        <begin position="1"/>
        <end position="38"/>
    </location>
</feature>
<evidence type="ECO:0000313" key="3">
    <source>
        <dbReference type="Proteomes" id="UP000886998"/>
    </source>
</evidence>
<evidence type="ECO:0000313" key="2">
    <source>
        <dbReference type="EMBL" id="GFY40630.1"/>
    </source>
</evidence>